<dbReference type="Proteomes" id="UP000515344">
    <property type="component" value="Chromosome"/>
</dbReference>
<dbReference type="Gene3D" id="1.10.10.60">
    <property type="entry name" value="Homeodomain-like"/>
    <property type="match status" value="1"/>
</dbReference>
<dbReference type="Pfam" id="PF12833">
    <property type="entry name" value="HTH_18"/>
    <property type="match status" value="1"/>
</dbReference>
<evidence type="ECO:0000256" key="3">
    <source>
        <dbReference type="ARBA" id="ARBA00023163"/>
    </source>
</evidence>
<evidence type="ECO:0000256" key="2">
    <source>
        <dbReference type="ARBA" id="ARBA00023125"/>
    </source>
</evidence>
<dbReference type="EMBL" id="CP060007">
    <property type="protein sequence ID" value="QNA44015.1"/>
    <property type="molecule type" value="Genomic_DNA"/>
</dbReference>
<dbReference type="GO" id="GO:0043565">
    <property type="term" value="F:sequence-specific DNA binding"/>
    <property type="evidence" value="ECO:0007669"/>
    <property type="project" value="InterPro"/>
</dbReference>
<feature type="domain" description="HTH araC/xylS-type" evidence="4">
    <location>
        <begin position="120"/>
        <end position="218"/>
    </location>
</feature>
<dbReference type="InterPro" id="IPR018060">
    <property type="entry name" value="HTH_AraC"/>
</dbReference>
<evidence type="ECO:0000313" key="6">
    <source>
        <dbReference type="Proteomes" id="UP000515344"/>
    </source>
</evidence>
<dbReference type="GO" id="GO:0003700">
    <property type="term" value="F:DNA-binding transcription factor activity"/>
    <property type="evidence" value="ECO:0007669"/>
    <property type="project" value="InterPro"/>
</dbReference>
<keyword evidence="3" id="KW-0804">Transcription</keyword>
<keyword evidence="2" id="KW-0238">DNA-binding</keyword>
<name>A0A7G5XEW2_9BACT</name>
<dbReference type="SMART" id="SM00342">
    <property type="entry name" value="HTH_ARAC"/>
    <property type="match status" value="1"/>
</dbReference>
<evidence type="ECO:0000256" key="1">
    <source>
        <dbReference type="ARBA" id="ARBA00023015"/>
    </source>
</evidence>
<dbReference type="AlphaFoldDB" id="A0A7G5XEW2"/>
<organism evidence="5 6">
    <name type="scientific">Lacibacter sediminis</name>
    <dbReference type="NCBI Taxonomy" id="2760713"/>
    <lineage>
        <taxon>Bacteria</taxon>
        <taxon>Pseudomonadati</taxon>
        <taxon>Bacteroidota</taxon>
        <taxon>Chitinophagia</taxon>
        <taxon>Chitinophagales</taxon>
        <taxon>Chitinophagaceae</taxon>
        <taxon>Lacibacter</taxon>
    </lineage>
</organism>
<keyword evidence="6" id="KW-1185">Reference proteome</keyword>
<dbReference type="KEGG" id="lacs:H4075_18355"/>
<evidence type="ECO:0000259" key="4">
    <source>
        <dbReference type="PROSITE" id="PS01124"/>
    </source>
</evidence>
<proteinExistence type="predicted"/>
<reference evidence="6" key="1">
    <citation type="submission" date="2020-08" db="EMBL/GenBank/DDBJ databases">
        <title>Lacibacter sp. S13-6-6 genome sequencing.</title>
        <authorList>
            <person name="Jin L."/>
        </authorList>
    </citation>
    <scope>NUCLEOTIDE SEQUENCE [LARGE SCALE GENOMIC DNA]</scope>
    <source>
        <strain evidence="6">S13-6-6</strain>
    </source>
</reference>
<dbReference type="InterPro" id="IPR050204">
    <property type="entry name" value="AraC_XylS_family_regulators"/>
</dbReference>
<keyword evidence="1" id="KW-0805">Transcription regulation</keyword>
<evidence type="ECO:0000313" key="5">
    <source>
        <dbReference type="EMBL" id="QNA44015.1"/>
    </source>
</evidence>
<accession>A0A7G5XEW2</accession>
<dbReference type="PANTHER" id="PTHR46796:SF13">
    <property type="entry name" value="HTH-TYPE TRANSCRIPTIONAL ACTIVATOR RHAS"/>
    <property type="match status" value="1"/>
</dbReference>
<dbReference type="PANTHER" id="PTHR46796">
    <property type="entry name" value="HTH-TYPE TRANSCRIPTIONAL ACTIVATOR RHAS-RELATED"/>
    <property type="match status" value="1"/>
</dbReference>
<sequence>MFYLKGAEITEVLGENKTIARPRSVITGQFTSRINRLSASSEILMIQVVFKPGGIYRLTGIPGSELLNQHIDLESVFPVEGRETNDKLADAQSYVEMIGFIEEFLLTIVKKIRAKNEPFEEVFQLIAANNQNHSIDWLASQACLSQRQFERKSEKYVGVSPKHFSRIARFHQSYCMRLANPFHSWLTIAIATGYHDYQHLVKDYKEFASVPPTLLFNQESKALERTLGLLKE</sequence>
<protein>
    <submittedName>
        <fullName evidence="5">AraC family transcriptional regulator</fullName>
    </submittedName>
</protein>
<gene>
    <name evidence="5" type="ORF">H4075_18355</name>
</gene>
<dbReference type="PROSITE" id="PS01124">
    <property type="entry name" value="HTH_ARAC_FAMILY_2"/>
    <property type="match status" value="1"/>
</dbReference>